<evidence type="ECO:0000313" key="2">
    <source>
        <dbReference type="Proteomes" id="UP000294752"/>
    </source>
</evidence>
<protein>
    <submittedName>
        <fullName evidence="1">Uncharacterized protein</fullName>
    </submittedName>
</protein>
<dbReference type="EMBL" id="SNZV01000001">
    <property type="protein sequence ID" value="TDS17613.1"/>
    <property type="molecule type" value="Genomic_DNA"/>
</dbReference>
<proteinExistence type="predicted"/>
<name>A0A4R7D8L6_9SPHI</name>
<accession>A0A4R7D8L6</accession>
<evidence type="ECO:0000313" key="1">
    <source>
        <dbReference type="EMBL" id="TDS17613.1"/>
    </source>
</evidence>
<comment type="caution">
    <text evidence="1">The sequence shown here is derived from an EMBL/GenBank/DDBJ whole genome shotgun (WGS) entry which is preliminary data.</text>
</comment>
<organism evidence="1 2">
    <name type="scientific">Sphingobacterium paludis</name>
    <dbReference type="NCBI Taxonomy" id="1476465"/>
    <lineage>
        <taxon>Bacteria</taxon>
        <taxon>Pseudomonadati</taxon>
        <taxon>Bacteroidota</taxon>
        <taxon>Sphingobacteriia</taxon>
        <taxon>Sphingobacteriales</taxon>
        <taxon>Sphingobacteriaceae</taxon>
        <taxon>Sphingobacterium</taxon>
    </lineage>
</organism>
<dbReference type="Proteomes" id="UP000294752">
    <property type="component" value="Unassembled WGS sequence"/>
</dbReference>
<reference evidence="1 2" key="1">
    <citation type="submission" date="2019-03" db="EMBL/GenBank/DDBJ databases">
        <title>Genomic Encyclopedia of Type Strains, Phase III (KMG-III): the genomes of soil and plant-associated and newly described type strains.</title>
        <authorList>
            <person name="Whitman W."/>
        </authorList>
    </citation>
    <scope>NUCLEOTIDE SEQUENCE [LARGE SCALE GENOMIC DNA]</scope>
    <source>
        <strain evidence="1 2">CGMCC 1.12801</strain>
    </source>
</reference>
<dbReference type="AlphaFoldDB" id="A0A4R7D8L6"/>
<keyword evidence="2" id="KW-1185">Reference proteome</keyword>
<gene>
    <name evidence="1" type="ORF">B0I21_101484</name>
</gene>
<sequence length="50" mass="5899">MAKHDVNTQKAIRNSHFRLDGTGQRYFFMHNTHTIFHLDCSTGKSKFIFL</sequence>